<sequence>MKTVLFVSHKKSQCGVYVLGTHATNALTRSEHYQFIRVECESLDELLTAVAVHCPDAIIYNYMHILFPWMADGSFRNSMSPKIIQIGIAHDVTSLLFDYNIALDPTLPKELGNVYGIGRLIPEYENTFVAPNKLTIGSFGFGTPGKGFERIVPSIEHEFDEAIIRFNIPYADFGDKDGNVARGIAEGCKAQVTKPGVQLTVTHDYWEKDETLLDFLAQNTINVFFYEDMGVRGIASVIDMALAAQRPIAISDSVMFRHMRDVEPSICVAETSLKEIISNGFAPLQGHRDKWSVENFIHGYEDIMDSIFQRTGDCNGAV</sequence>
<name>A0A6M3M3Y2_9ZZZZ</name>
<proteinExistence type="predicted"/>
<evidence type="ECO:0000313" key="1">
    <source>
        <dbReference type="EMBL" id="QJA99905.1"/>
    </source>
</evidence>
<protein>
    <recommendedName>
        <fullName evidence="2">Glycosyltransferase</fullName>
    </recommendedName>
</protein>
<organism evidence="1">
    <name type="scientific">viral metagenome</name>
    <dbReference type="NCBI Taxonomy" id="1070528"/>
    <lineage>
        <taxon>unclassified sequences</taxon>
        <taxon>metagenomes</taxon>
        <taxon>organismal metagenomes</taxon>
    </lineage>
</organism>
<evidence type="ECO:0008006" key="2">
    <source>
        <dbReference type="Google" id="ProtNLM"/>
    </source>
</evidence>
<reference evidence="1" key="1">
    <citation type="submission" date="2020-03" db="EMBL/GenBank/DDBJ databases">
        <title>The deep terrestrial virosphere.</title>
        <authorList>
            <person name="Holmfeldt K."/>
            <person name="Nilsson E."/>
            <person name="Simone D."/>
            <person name="Lopez-Fernandez M."/>
            <person name="Wu X."/>
            <person name="de Brujin I."/>
            <person name="Lundin D."/>
            <person name="Andersson A."/>
            <person name="Bertilsson S."/>
            <person name="Dopson M."/>
        </authorList>
    </citation>
    <scope>NUCLEOTIDE SEQUENCE</scope>
    <source>
        <strain evidence="1">MM171A00780</strain>
    </source>
</reference>
<gene>
    <name evidence="1" type="ORF">MM171A00780_0014</name>
</gene>
<dbReference type="AlphaFoldDB" id="A0A6M3M3Y2"/>
<dbReference type="EMBL" id="MT143673">
    <property type="protein sequence ID" value="QJA99905.1"/>
    <property type="molecule type" value="Genomic_DNA"/>
</dbReference>
<accession>A0A6M3M3Y2</accession>